<dbReference type="Pfam" id="PF00082">
    <property type="entry name" value="Peptidase_S8"/>
    <property type="match status" value="1"/>
</dbReference>
<evidence type="ECO:0000256" key="3">
    <source>
        <dbReference type="ARBA" id="ARBA00022825"/>
    </source>
</evidence>
<reference evidence="5 6" key="1">
    <citation type="submission" date="2015-11" db="EMBL/GenBank/DDBJ databases">
        <title>Butyribacter intestini gen. nov., sp. nov., a butyric acid-producing bacterium of the family Lachnospiraceae isolated from the human faeces.</title>
        <authorList>
            <person name="Zou Y."/>
            <person name="Xue W."/>
            <person name="Luo G."/>
            <person name="Lv M."/>
        </authorList>
    </citation>
    <scope>NUCLEOTIDE SEQUENCE [LARGE SCALE GENOMIC DNA]</scope>
    <source>
        <strain evidence="5 6">ACET-33324</strain>
    </source>
</reference>
<protein>
    <recommendedName>
        <fullName evidence="4">Peptidase S8/S53 domain-containing protein</fullName>
    </recommendedName>
</protein>
<dbReference type="Gene3D" id="3.40.50.200">
    <property type="entry name" value="Peptidase S8/S53 domain"/>
    <property type="match status" value="1"/>
</dbReference>
<dbReference type="InterPro" id="IPR036852">
    <property type="entry name" value="Peptidase_S8/S53_dom_sf"/>
</dbReference>
<evidence type="ECO:0000256" key="2">
    <source>
        <dbReference type="ARBA" id="ARBA00022801"/>
    </source>
</evidence>
<accession>A0A0V8QAA4</accession>
<dbReference type="Proteomes" id="UP000054874">
    <property type="component" value="Unassembled WGS sequence"/>
</dbReference>
<dbReference type="InterPro" id="IPR034074">
    <property type="entry name" value="Y4bN_pept_dom"/>
</dbReference>
<dbReference type="EMBL" id="LNAM01000217">
    <property type="protein sequence ID" value="KSV57519.1"/>
    <property type="molecule type" value="Genomic_DNA"/>
</dbReference>
<proteinExistence type="predicted"/>
<comment type="caution">
    <text evidence="5">The sequence shown here is derived from an EMBL/GenBank/DDBJ whole genome shotgun (WGS) entry which is preliminary data.</text>
</comment>
<dbReference type="RefSeq" id="WP_058354234.1">
    <property type="nucleotide sequence ID" value="NZ_CABMMD010000217.1"/>
</dbReference>
<sequence>MERSLQNILLEEKGESLTYIPINGGGGEPNFPTRASRKGHASYLQKQLESAWNCALDETKSVVATSIRDGVYLQIEGKEGYDLVTKSLEDTRQHVRLLNVSEENGVTKATVYVPTKKQDFFLKKINKYAETQSGSDVVTTIEKINTAMIESLWVGKKESMPDETRVWCEVWLRYEMNEQPKAIVDTFWTLCSDLKIEYKEKIITFPERIIVLIKANLENLKQLMLASGNLAEIRKMITPVSFYTDMATWEQKEWVAELEKRLDVSKSSNTSVCLLDTGVNNAHPLLKAVLKDADMHTVDVSRGVDDRRGHGTEMAGIATYFDLQEKLESMSVIEVYHYLESVKILNNPNDNDEDLYGAVTRQAAYIAEAENPDANRTFCMAITTPESSNVGNGVPTSWSAAIDALLAGTSEELSDDKKRLMCISAGNTSVEEIADLGDHLSAIRLHSVENPGQAWNAITVGAYTDKTVIAKKEYADYSPVSNKGGVSPFTSSSVMWEKSKWPIKPEVVFEGGNLGHNPTESFLNGYSELEDLDMITTCKDFVMGKSLIATNMTSPATAQAAWMLANIQHHCPQLWPETIRGLLVHSATWTDEMLKTFIPASHATKNDYRNLIRVCGYGVPNLERAVYSAQNSVNLIIEDELQPFIKKGSGNPTSNEMHMHDIPWPTDILKNLGERTVKMRVTLSYYIEPGPGQIGWKDKYRYPSCGLVFDVNNPTESKEEFKRRISKAMRDEDEDKSTVSNDSNRWLIGSQNRNVGSIHSDIWEGTAVDLSQSNYIMVYPTTGWWKLRTNQKKYNNKVRYSLVVSIETPESTVNLYNEITTAIKNRAVVKTEITAITKKK</sequence>
<dbReference type="InterPro" id="IPR015500">
    <property type="entry name" value="Peptidase_S8_subtilisin-rel"/>
</dbReference>
<keyword evidence="3" id="KW-0720">Serine protease</keyword>
<keyword evidence="6" id="KW-1185">Reference proteome</keyword>
<dbReference type="GO" id="GO:0006508">
    <property type="term" value="P:proteolysis"/>
    <property type="evidence" value="ECO:0007669"/>
    <property type="project" value="UniProtKB-KW"/>
</dbReference>
<evidence type="ECO:0000256" key="1">
    <source>
        <dbReference type="ARBA" id="ARBA00022670"/>
    </source>
</evidence>
<gene>
    <name evidence="5" type="ORF">ASU35_16130</name>
</gene>
<dbReference type="AlphaFoldDB" id="A0A0V8QAA4"/>
<dbReference type="GO" id="GO:0004252">
    <property type="term" value="F:serine-type endopeptidase activity"/>
    <property type="evidence" value="ECO:0007669"/>
    <property type="project" value="InterPro"/>
</dbReference>
<keyword evidence="2" id="KW-0378">Hydrolase</keyword>
<evidence type="ECO:0000313" key="5">
    <source>
        <dbReference type="EMBL" id="KSV57519.1"/>
    </source>
</evidence>
<feature type="domain" description="Peptidase S8/S53" evidence="4">
    <location>
        <begin position="268"/>
        <end position="618"/>
    </location>
</feature>
<name>A0A0V8QAA4_9FIRM</name>
<dbReference type="OrthoDB" id="9759014at2"/>
<dbReference type="InterPro" id="IPR000209">
    <property type="entry name" value="Peptidase_S8/S53_dom"/>
</dbReference>
<keyword evidence="1" id="KW-0645">Protease</keyword>
<dbReference type="SUPFAM" id="SSF52743">
    <property type="entry name" value="Subtilisin-like"/>
    <property type="match status" value="1"/>
</dbReference>
<dbReference type="CDD" id="cd04847">
    <property type="entry name" value="Peptidases_S8_Subtilisin_like_2"/>
    <property type="match status" value="1"/>
</dbReference>
<evidence type="ECO:0000313" key="6">
    <source>
        <dbReference type="Proteomes" id="UP000054874"/>
    </source>
</evidence>
<dbReference type="STRING" id="290052.ASU35_16130"/>
<organism evidence="5 6">
    <name type="scientific">Acetivibrio ethanolgignens</name>
    <dbReference type="NCBI Taxonomy" id="290052"/>
    <lineage>
        <taxon>Bacteria</taxon>
        <taxon>Bacillati</taxon>
        <taxon>Bacillota</taxon>
        <taxon>Clostridia</taxon>
        <taxon>Eubacteriales</taxon>
        <taxon>Oscillospiraceae</taxon>
        <taxon>Acetivibrio</taxon>
    </lineage>
</organism>
<evidence type="ECO:0000259" key="4">
    <source>
        <dbReference type="Pfam" id="PF00082"/>
    </source>
</evidence>
<dbReference type="PRINTS" id="PR00723">
    <property type="entry name" value="SUBTILISIN"/>
</dbReference>